<organism evidence="1 2">
    <name type="scientific">Halobacteriovorax marinus (strain ATCC BAA-682 / DSM 15412 / SJ)</name>
    <name type="common">Bacteriovorax marinus</name>
    <dbReference type="NCBI Taxonomy" id="862908"/>
    <lineage>
        <taxon>Bacteria</taxon>
        <taxon>Pseudomonadati</taxon>
        <taxon>Bdellovibrionota</taxon>
        <taxon>Bacteriovoracia</taxon>
        <taxon>Bacteriovoracales</taxon>
        <taxon>Halobacteriovoraceae</taxon>
        <taxon>Halobacteriovorax</taxon>
    </lineage>
</organism>
<dbReference type="HOGENOM" id="CLU_692168_0_0_7"/>
<accession>E1WZ13</accession>
<evidence type="ECO:0000313" key="2">
    <source>
        <dbReference type="Proteomes" id="UP000008963"/>
    </source>
</evidence>
<proteinExistence type="predicted"/>
<dbReference type="PATRIC" id="fig|862908.3.peg.1175"/>
<protein>
    <submittedName>
        <fullName evidence="1">Exported protein</fullName>
    </submittedName>
</protein>
<dbReference type="RefSeq" id="WP_014243894.1">
    <property type="nucleotide sequence ID" value="NC_016620.1"/>
</dbReference>
<sequence length="406" mass="47198">MKFLITLFLLVSQVNAQENFGIEEKVNSVAKRGVRRILVQDFIAKLEKFRSHENKPKEYYESLGLNKRELGLLLGSTPSVLKNSLPKMSLTKSGIITFTYKNKTASFSIDDLNKHQIRIEGRVVALPSYEIKEFDKYILAFHKNIAKAFPKKVSLLNLFNELFLIQSASAQYYSAEEMSGEEYLNLPDGKEVPHFPRKGWEKDKPEIRSLYENSNLDYNVNQTLQVLTVAIMAISVDLGLNDMANYRNKKKNLPENLKKFYKRIDEMATTCDKEKLETNGKFREGSDATNMLIALDRVNERINRLENMSTLWWNELNPLLWNHTSFRFDPDSKSYNICLVKRIKEIYHDPKLCDNLDKITKCLIAFRSSGRVIDKTLTDDQMDLLLENYGGRDYGEKDILRWMNEK</sequence>
<dbReference type="STRING" id="862908.BMS_1234"/>
<dbReference type="AlphaFoldDB" id="E1WZ13"/>
<keyword evidence="2" id="KW-1185">Reference proteome</keyword>
<gene>
    <name evidence="1" type="ordered locus">BMS_1234</name>
</gene>
<dbReference type="EMBL" id="FQ312005">
    <property type="protein sequence ID" value="CBW26110.1"/>
    <property type="molecule type" value="Genomic_DNA"/>
</dbReference>
<dbReference type="KEGG" id="bmx:BMS_1234"/>
<evidence type="ECO:0000313" key="1">
    <source>
        <dbReference type="EMBL" id="CBW26110.1"/>
    </source>
</evidence>
<reference evidence="2" key="1">
    <citation type="journal article" date="2013" name="ISME J.">
        <title>A small predatory core genome in the divergent marine Bacteriovorax marinus SJ and the terrestrial Bdellovibrio bacteriovorus.</title>
        <authorList>
            <person name="Crossman L.C."/>
            <person name="Chen H."/>
            <person name="Cerdeno-Tarraga A.M."/>
            <person name="Brooks K."/>
            <person name="Quail M.A."/>
            <person name="Pineiro S.A."/>
            <person name="Hobley L."/>
            <person name="Sockett R.E."/>
            <person name="Bentley S.D."/>
            <person name="Parkhill J."/>
            <person name="Williams H.N."/>
            <person name="Stine O.C."/>
        </authorList>
    </citation>
    <scope>NUCLEOTIDE SEQUENCE [LARGE SCALE GENOMIC DNA]</scope>
    <source>
        <strain evidence="2">ATCC BAA-682 / DSM 15412 / SJ</strain>
    </source>
</reference>
<name>E1WZ13_HALMS</name>
<dbReference type="Proteomes" id="UP000008963">
    <property type="component" value="Chromosome"/>
</dbReference>